<gene>
    <name evidence="2" type="ORF">SAMN05877753_112133</name>
</gene>
<name>A0A285D880_9BACI</name>
<feature type="chain" id="PRO_5012153859" evidence="1">
    <location>
        <begin position="27"/>
        <end position="549"/>
    </location>
</feature>
<dbReference type="EMBL" id="OAOP01000012">
    <property type="protein sequence ID" value="SNX75488.1"/>
    <property type="molecule type" value="Genomic_DNA"/>
</dbReference>
<evidence type="ECO:0000313" key="2">
    <source>
        <dbReference type="EMBL" id="SNX75488.1"/>
    </source>
</evidence>
<accession>A0A285D880</accession>
<protein>
    <submittedName>
        <fullName evidence="2">Uncharacterized protein DUF4127</fullName>
    </submittedName>
</protein>
<dbReference type="InterPro" id="IPR025394">
    <property type="entry name" value="DUF4127"/>
</dbReference>
<dbReference type="Proteomes" id="UP000219546">
    <property type="component" value="Unassembled WGS sequence"/>
</dbReference>
<dbReference type="AlphaFoldDB" id="A0A285D880"/>
<dbReference type="OrthoDB" id="9789552at2"/>
<dbReference type="Pfam" id="PF13552">
    <property type="entry name" value="DUF4127"/>
    <property type="match status" value="1"/>
</dbReference>
<organism evidence="2 3">
    <name type="scientific">Bacillus oleivorans</name>
    <dbReference type="NCBI Taxonomy" id="1448271"/>
    <lineage>
        <taxon>Bacteria</taxon>
        <taxon>Bacillati</taxon>
        <taxon>Bacillota</taxon>
        <taxon>Bacilli</taxon>
        <taxon>Bacillales</taxon>
        <taxon>Bacillaceae</taxon>
        <taxon>Bacillus</taxon>
    </lineage>
</organism>
<keyword evidence="3" id="KW-1185">Reference proteome</keyword>
<dbReference type="RefSeq" id="WP_097160545.1">
    <property type="nucleotide sequence ID" value="NZ_JBEPMQ010000015.1"/>
</dbReference>
<sequence length="549" mass="61365">MKLVRKILSVILVGFLLMSSFGVVSAAEEKKELATILLVPLDDRPANLYFPMKVGEAAGVEVIAPPKEMIGKFTTPGNGEEISKWLLENGDQADGFVISTSMLAYGGLVASRTGTKSLEDALSDIQVIKQLKELYPDKPVYVYDTIQRLAVTAISDEYLKYYSLISEWAVLYDKVVNLGMEGRERLEELESLITEHVLEDYKKARARNHTVNNLMIDWVEQGYIDYLILSQDDAAPYGLHRAEREVLLEKVATLGVEDQVAVFPGADEVDVVLVSRFVNQLLNTSPAFFVEYNGIHGKDWIAPFEDRTFEYNVEKHIVSAGGRIVDNEAEADIHLLLNTPSAVGSTRAADIDKLVARTSELISEGKQAAIGDVLLVNKAEEELVTELAEKVDLTKILSYSGWNTAGNALGITVGHAAARYAFLAQEKQFGVPLYEQTAESHYEFLLHRFAKDQGYKNVVHPAARAYIQQIGASEWDLGANYELVNNFVKEKLTAETEKWYQHFDGKEVYIGSRGNKDFYMTISALESVHVKLPWPRIFEAELEPELELD</sequence>
<reference evidence="2 3" key="1">
    <citation type="submission" date="2017-08" db="EMBL/GenBank/DDBJ databases">
        <authorList>
            <person name="de Groot N.N."/>
        </authorList>
    </citation>
    <scope>NUCLEOTIDE SEQUENCE [LARGE SCALE GENOMIC DNA]</scope>
    <source>
        <strain evidence="2 3">JC228</strain>
    </source>
</reference>
<keyword evidence="1" id="KW-0732">Signal</keyword>
<evidence type="ECO:0000313" key="3">
    <source>
        <dbReference type="Proteomes" id="UP000219546"/>
    </source>
</evidence>
<feature type="signal peptide" evidence="1">
    <location>
        <begin position="1"/>
        <end position="26"/>
    </location>
</feature>
<evidence type="ECO:0000256" key="1">
    <source>
        <dbReference type="SAM" id="SignalP"/>
    </source>
</evidence>
<proteinExistence type="predicted"/>